<dbReference type="Gene3D" id="3.65.10.10">
    <property type="entry name" value="Enolpyruvate transferase domain"/>
    <property type="match status" value="2"/>
</dbReference>
<dbReference type="RefSeq" id="WP_198024450.1">
    <property type="nucleotide sequence ID" value="NZ_CP007514.1"/>
</dbReference>
<dbReference type="GO" id="GO:0009073">
    <property type="term" value="P:aromatic amino acid family biosynthetic process"/>
    <property type="evidence" value="ECO:0007669"/>
    <property type="project" value="UniProtKB-KW"/>
</dbReference>
<dbReference type="NCBIfam" id="TIGR01356">
    <property type="entry name" value="aroA"/>
    <property type="match status" value="1"/>
</dbReference>
<name>A0A023X3Z8_RUBRA</name>
<dbReference type="AlphaFoldDB" id="A0A023X3Z8"/>
<evidence type="ECO:0000256" key="5">
    <source>
        <dbReference type="ARBA" id="ARBA00023141"/>
    </source>
</evidence>
<accession>A0A023X3Z8</accession>
<dbReference type="EMBL" id="JAWXXX010000001">
    <property type="protein sequence ID" value="MDX5894137.1"/>
    <property type="molecule type" value="Genomic_DNA"/>
</dbReference>
<comment type="similarity">
    <text evidence="2 7">Belongs to the EPSP synthase family.</text>
</comment>
<dbReference type="KEGG" id="rrd:RradSPS_1447"/>
<comment type="caution">
    <text evidence="7">Lacks conserved residue(s) required for the propagation of feature annotation.</text>
</comment>
<comment type="subcellular location">
    <subcellularLocation>
        <location evidence="7">Cytoplasm</location>
    </subcellularLocation>
</comment>
<feature type="binding site" evidence="7">
    <location>
        <position position="200"/>
    </location>
    <ligand>
        <name>phosphoenolpyruvate</name>
        <dbReference type="ChEBI" id="CHEBI:58702"/>
    </ligand>
</feature>
<feature type="domain" description="Enolpyruvate transferase" evidence="8">
    <location>
        <begin position="44"/>
        <end position="449"/>
    </location>
</feature>
<feature type="binding site" evidence="7">
    <location>
        <position position="125"/>
    </location>
    <ligand>
        <name>phosphoenolpyruvate</name>
        <dbReference type="ChEBI" id="CHEBI:58702"/>
    </ligand>
</feature>
<feature type="binding site" evidence="7">
    <location>
        <position position="226"/>
    </location>
    <ligand>
        <name>3-phosphoshikimate</name>
        <dbReference type="ChEBI" id="CHEBI:145989"/>
    </ligand>
</feature>
<feature type="binding site" evidence="7">
    <location>
        <position position="374"/>
    </location>
    <ligand>
        <name>phosphoenolpyruvate</name>
        <dbReference type="ChEBI" id="CHEBI:58702"/>
    </ligand>
</feature>
<keyword evidence="3 7" id="KW-0028">Amino-acid biosynthesis</keyword>
<evidence type="ECO:0000313" key="11">
    <source>
        <dbReference type="Proteomes" id="UP000025229"/>
    </source>
</evidence>
<dbReference type="UniPathway" id="UPA00053">
    <property type="reaction ID" value="UER00089"/>
</dbReference>
<dbReference type="InterPro" id="IPR023193">
    <property type="entry name" value="EPSP_synthase_CS"/>
</dbReference>
<feature type="binding site" evidence="7">
    <location>
        <position position="200"/>
    </location>
    <ligand>
        <name>3-phosphoshikimate</name>
        <dbReference type="ChEBI" id="CHEBI:145989"/>
    </ligand>
</feature>
<feature type="binding site" evidence="7">
    <location>
        <position position="370"/>
    </location>
    <ligand>
        <name>3-phosphoshikimate</name>
        <dbReference type="ChEBI" id="CHEBI:145989"/>
    </ligand>
</feature>
<evidence type="ECO:0000256" key="3">
    <source>
        <dbReference type="ARBA" id="ARBA00022605"/>
    </source>
</evidence>
<organism evidence="9 11">
    <name type="scientific">Rubrobacter radiotolerans</name>
    <name type="common">Arthrobacter radiotolerans</name>
    <dbReference type="NCBI Taxonomy" id="42256"/>
    <lineage>
        <taxon>Bacteria</taxon>
        <taxon>Bacillati</taxon>
        <taxon>Actinomycetota</taxon>
        <taxon>Rubrobacteria</taxon>
        <taxon>Rubrobacterales</taxon>
        <taxon>Rubrobacteraceae</taxon>
        <taxon>Rubrobacter</taxon>
    </lineage>
</organism>
<dbReference type="PROSITE" id="PS00104">
    <property type="entry name" value="EPSP_SYNTHASE_1"/>
    <property type="match status" value="1"/>
</dbReference>
<feature type="binding site" evidence="7">
    <location>
        <position position="440"/>
    </location>
    <ligand>
        <name>phosphoenolpyruvate</name>
        <dbReference type="ChEBI" id="CHEBI:58702"/>
    </ligand>
</feature>
<dbReference type="PATRIC" id="fig|42256.3.peg.1465"/>
<feature type="binding site" evidence="7">
    <location>
        <position position="53"/>
    </location>
    <ligand>
        <name>3-phosphoshikimate</name>
        <dbReference type="ChEBI" id="CHEBI:145989"/>
    </ligand>
</feature>
<comment type="pathway">
    <text evidence="1 7">Metabolic intermediate biosynthesis; chorismate biosynthesis; chorismate from D-erythrose 4-phosphate and phosphoenolpyruvate: step 6/7.</text>
</comment>
<dbReference type="GO" id="GO:0005737">
    <property type="term" value="C:cytoplasm"/>
    <property type="evidence" value="ECO:0007669"/>
    <property type="project" value="UniProtKB-SubCell"/>
</dbReference>
<feature type="binding site" evidence="7">
    <location>
        <position position="153"/>
    </location>
    <ligand>
        <name>phosphoenolpyruvate</name>
        <dbReference type="ChEBI" id="CHEBI:58702"/>
    </ligand>
</feature>
<feature type="binding site" evidence="7">
    <location>
        <position position="198"/>
    </location>
    <ligand>
        <name>3-phosphoshikimate</name>
        <dbReference type="ChEBI" id="CHEBI:145989"/>
    </ligand>
</feature>
<keyword evidence="7" id="KW-0963">Cytoplasm</keyword>
<keyword evidence="5 7" id="KW-0057">Aromatic amino acid biosynthesis</keyword>
<evidence type="ECO:0000256" key="1">
    <source>
        <dbReference type="ARBA" id="ARBA00004811"/>
    </source>
</evidence>
<dbReference type="CDD" id="cd01556">
    <property type="entry name" value="EPSP_synthase"/>
    <property type="match status" value="1"/>
</dbReference>
<keyword evidence="11" id="KW-1185">Reference proteome</keyword>
<dbReference type="PIRSF" id="PIRSF000505">
    <property type="entry name" value="EPSPS"/>
    <property type="match status" value="1"/>
</dbReference>
<keyword evidence="4 7" id="KW-0808">Transferase</keyword>
<proteinExistence type="inferred from homology"/>
<sequence>MSGTTPGGPAGVPLGVPGRDFGVKDVRGEFPERIEVPPLERPPDATVRVPGSKSVTNRALVIAALAEGRTTLLNPLLSDDSFWLMKSLSDLGFPVEVVEGGHVTVGGGAGKIPRPSGEVFVGNAGTAARFLPGALTLGEGPYRIDGVPRMRERPISDLVDALGQLGARIEYAGEEGRFPLVVRGGLRGGRAVVRSAKSSQFLSGVLISAPAAREPVTLAVEGDLVSKPYVGITTAVMRAFGVEVGRPSEGEFYVEPATYRATDYAVEPDASGASYFFAAAALTGGRVRVEGLGQGSSQGDLRFTEVLRRMGCSVEVAEGYTEVRGPENGDLKGVAVDMNEISDTFITLAALAPFASSPTTITGIEHTRYQETDRIHAVATELERLGVEARESRDGIHIIPGPVRAAEIETYEDHRIAMSFALVGLVRPGIGIKDPACVTKTLPDYFRRLAALGGG</sequence>
<feature type="binding site" evidence="7">
    <location>
        <position position="343"/>
    </location>
    <ligand>
        <name>3-phosphoshikimate</name>
        <dbReference type="ChEBI" id="CHEBI:145989"/>
    </ligand>
</feature>
<evidence type="ECO:0000313" key="10">
    <source>
        <dbReference type="EMBL" id="MDX5894137.1"/>
    </source>
</evidence>
<dbReference type="InterPro" id="IPR036968">
    <property type="entry name" value="Enolpyruvate_Tfrase_sf"/>
</dbReference>
<dbReference type="InterPro" id="IPR013792">
    <property type="entry name" value="RNA3'P_cycl/enolpyr_Trfase_a/b"/>
</dbReference>
<feature type="active site" description="Proton acceptor" evidence="7">
    <location>
        <position position="343"/>
    </location>
</feature>
<dbReference type="GO" id="GO:0003866">
    <property type="term" value="F:3-phosphoshikimate 1-carboxyvinyltransferase activity"/>
    <property type="evidence" value="ECO:0007669"/>
    <property type="project" value="UniProtKB-UniRule"/>
</dbReference>
<evidence type="ECO:0000256" key="2">
    <source>
        <dbReference type="ARBA" id="ARBA00009948"/>
    </source>
</evidence>
<dbReference type="GO" id="GO:0008652">
    <property type="term" value="P:amino acid biosynthetic process"/>
    <property type="evidence" value="ECO:0007669"/>
    <property type="project" value="UniProtKB-KW"/>
</dbReference>
<feature type="binding site" evidence="7">
    <location>
        <position position="54"/>
    </location>
    <ligand>
        <name>3-phosphoshikimate</name>
        <dbReference type="ChEBI" id="CHEBI:145989"/>
    </ligand>
</feature>
<gene>
    <name evidence="7 10" type="primary">aroA</name>
    <name evidence="9" type="ORF">RradSPS_1447</name>
    <name evidence="10" type="ORF">SIL72_08850</name>
</gene>
<dbReference type="HOGENOM" id="CLU_024321_0_0_11"/>
<comment type="subunit">
    <text evidence="7">Monomer.</text>
</comment>
<evidence type="ECO:0000313" key="9">
    <source>
        <dbReference type="EMBL" id="AHY46730.1"/>
    </source>
</evidence>
<dbReference type="InterPro" id="IPR006264">
    <property type="entry name" value="EPSP_synthase"/>
</dbReference>
<dbReference type="Proteomes" id="UP001281130">
    <property type="component" value="Unassembled WGS sequence"/>
</dbReference>
<dbReference type="eggNOG" id="COG0128">
    <property type="taxonomic scope" value="Bacteria"/>
</dbReference>
<dbReference type="InterPro" id="IPR001986">
    <property type="entry name" value="Enolpyruvate_Tfrase_dom"/>
</dbReference>
<reference evidence="10" key="2">
    <citation type="submission" date="2023-11" db="EMBL/GenBank/DDBJ databases">
        <title>MicrobeMod: A computational toolkit for identifying prokaryotic methylation and restriction-modification with nanopore sequencing.</title>
        <authorList>
            <person name="Crits-Christoph A."/>
            <person name="Kang S.C."/>
            <person name="Lee H."/>
            <person name="Ostrov N."/>
        </authorList>
    </citation>
    <scope>NUCLEOTIDE SEQUENCE</scope>
    <source>
        <strain evidence="10">ATCC 51242</strain>
    </source>
</reference>
<dbReference type="Pfam" id="PF00275">
    <property type="entry name" value="EPSP_synthase"/>
    <property type="match status" value="1"/>
</dbReference>
<dbReference type="HAMAP" id="MF_00210">
    <property type="entry name" value="EPSP_synth"/>
    <property type="match status" value="1"/>
</dbReference>
<feature type="binding site" evidence="7">
    <location>
        <position position="53"/>
    </location>
    <ligand>
        <name>phosphoenolpyruvate</name>
        <dbReference type="ChEBI" id="CHEBI:58702"/>
    </ligand>
</feature>
<reference evidence="9 11" key="1">
    <citation type="submission" date="2014-03" db="EMBL/GenBank/DDBJ databases">
        <title>Complete genome sequence of the Radio-Resistant Rubrobacter radiotolerans RSPS-4.</title>
        <authorList>
            <person name="Egas C.C."/>
            <person name="Barroso C.C."/>
            <person name="Froufe H.J.C."/>
            <person name="Pacheco J.J."/>
            <person name="Albuquerque L.L."/>
            <person name="da Costa M.M.S."/>
        </authorList>
    </citation>
    <scope>NUCLEOTIDE SEQUENCE [LARGE SCALE GENOMIC DNA]</scope>
    <source>
        <strain evidence="9 11">RSPS-4</strain>
    </source>
</reference>
<dbReference type="GO" id="GO:0009423">
    <property type="term" value="P:chorismate biosynthetic process"/>
    <property type="evidence" value="ECO:0007669"/>
    <property type="project" value="UniProtKB-UniRule"/>
</dbReference>
<protein>
    <recommendedName>
        <fullName evidence="7">3-phosphoshikimate 1-carboxyvinyltransferase</fullName>
        <ecNumber evidence="7">2.5.1.19</ecNumber>
    </recommendedName>
    <alternativeName>
        <fullName evidence="7">5-enolpyruvylshikimate-3-phosphate synthase</fullName>
        <shortName evidence="7">EPSP synthase</shortName>
        <shortName evidence="7">EPSPS</shortName>
    </alternativeName>
</protein>
<feature type="binding site" evidence="7">
    <location>
        <position position="58"/>
    </location>
    <ligand>
        <name>3-phosphoshikimate</name>
        <dbReference type="ChEBI" id="CHEBI:145989"/>
    </ligand>
</feature>
<feature type="binding site" evidence="7">
    <location>
        <position position="415"/>
    </location>
    <ligand>
        <name>phosphoenolpyruvate</name>
        <dbReference type="ChEBI" id="CHEBI:58702"/>
    </ligand>
</feature>
<dbReference type="SUPFAM" id="SSF55205">
    <property type="entry name" value="EPT/RTPC-like"/>
    <property type="match status" value="1"/>
</dbReference>
<dbReference type="STRING" id="42256.RradSPS_1447"/>
<dbReference type="EC" id="2.5.1.19" evidence="7"/>
<dbReference type="PANTHER" id="PTHR21090">
    <property type="entry name" value="AROM/DEHYDROQUINATE SYNTHASE"/>
    <property type="match status" value="1"/>
</dbReference>
<dbReference type="Proteomes" id="UP000025229">
    <property type="component" value="Chromosome"/>
</dbReference>
<evidence type="ECO:0000259" key="8">
    <source>
        <dbReference type="Pfam" id="PF00275"/>
    </source>
</evidence>
<dbReference type="PANTHER" id="PTHR21090:SF5">
    <property type="entry name" value="PENTAFUNCTIONAL AROM POLYPEPTIDE"/>
    <property type="match status" value="1"/>
</dbReference>
<evidence type="ECO:0000256" key="6">
    <source>
        <dbReference type="ARBA" id="ARBA00044633"/>
    </source>
</evidence>
<feature type="binding site" evidence="7">
    <location>
        <position position="199"/>
    </location>
    <ligand>
        <name>3-phosphoshikimate</name>
        <dbReference type="ChEBI" id="CHEBI:145989"/>
    </ligand>
</feature>
<comment type="function">
    <text evidence="7">Catalyzes the transfer of the enolpyruvyl moiety of phosphoenolpyruvate (PEP) to the 5-hydroxyl of shikimate-3-phosphate (S3P) to produce enolpyruvyl shikimate-3-phosphate and inorganic phosphate.</text>
</comment>
<evidence type="ECO:0000256" key="4">
    <source>
        <dbReference type="ARBA" id="ARBA00022679"/>
    </source>
</evidence>
<dbReference type="EMBL" id="CP007514">
    <property type="protein sequence ID" value="AHY46730.1"/>
    <property type="molecule type" value="Genomic_DNA"/>
</dbReference>
<evidence type="ECO:0000256" key="7">
    <source>
        <dbReference type="HAMAP-Rule" id="MF_00210"/>
    </source>
</evidence>
<comment type="catalytic activity">
    <reaction evidence="6">
        <text>3-phosphoshikimate + phosphoenolpyruvate = 5-O-(1-carboxyvinyl)-3-phosphoshikimate + phosphate</text>
        <dbReference type="Rhea" id="RHEA:21256"/>
        <dbReference type="ChEBI" id="CHEBI:43474"/>
        <dbReference type="ChEBI" id="CHEBI:57701"/>
        <dbReference type="ChEBI" id="CHEBI:58702"/>
        <dbReference type="ChEBI" id="CHEBI:145989"/>
        <dbReference type="EC" id="2.5.1.19"/>
    </reaction>
    <physiologicalReaction direction="left-to-right" evidence="6">
        <dbReference type="Rhea" id="RHEA:21257"/>
    </physiologicalReaction>
</comment>